<dbReference type="OrthoDB" id="364779at2759"/>
<comment type="caution">
    <text evidence="9">The sequence shown here is derived from an EMBL/GenBank/DDBJ whole genome shotgun (WGS) entry which is preliminary data.</text>
</comment>
<evidence type="ECO:0000256" key="3">
    <source>
        <dbReference type="ARBA" id="ARBA00022692"/>
    </source>
</evidence>
<evidence type="ECO:0000259" key="8">
    <source>
        <dbReference type="Pfam" id="PF24160"/>
    </source>
</evidence>
<feature type="transmembrane region" description="Helical" evidence="6">
    <location>
        <begin position="180"/>
        <end position="202"/>
    </location>
</feature>
<protein>
    <submittedName>
        <fullName evidence="9">DUF647-domain-containing protein</fullName>
    </submittedName>
</protein>
<dbReference type="Pfam" id="PF04884">
    <property type="entry name" value="UVB_sens_prot"/>
    <property type="match status" value="1"/>
</dbReference>
<dbReference type="PANTHER" id="PTHR12770">
    <property type="entry name" value="RUS1 FAMILY PROTEIN C16ORF58"/>
    <property type="match status" value="1"/>
</dbReference>
<dbReference type="GO" id="GO:0016020">
    <property type="term" value="C:membrane"/>
    <property type="evidence" value="ECO:0007669"/>
    <property type="project" value="UniProtKB-SubCell"/>
</dbReference>
<dbReference type="Proteomes" id="UP000807342">
    <property type="component" value="Unassembled WGS sequence"/>
</dbReference>
<keyword evidence="5 6" id="KW-0472">Membrane</keyword>
<feature type="transmembrane region" description="Helical" evidence="6">
    <location>
        <begin position="118"/>
        <end position="136"/>
    </location>
</feature>
<evidence type="ECO:0000313" key="10">
    <source>
        <dbReference type="Proteomes" id="UP000807342"/>
    </source>
</evidence>
<feature type="transmembrane region" description="Helical" evidence="6">
    <location>
        <begin position="223"/>
        <end position="240"/>
    </location>
</feature>
<comment type="subcellular location">
    <subcellularLocation>
        <location evidence="1">Membrane</location>
    </subcellularLocation>
</comment>
<feature type="transmembrane region" description="Helical" evidence="6">
    <location>
        <begin position="148"/>
        <end position="168"/>
    </location>
</feature>
<dbReference type="InterPro" id="IPR054549">
    <property type="entry name" value="UVB_sens_RUS_dom"/>
</dbReference>
<comment type="similarity">
    <text evidence="2">Belongs to the RUS1 family.</text>
</comment>
<dbReference type="InterPro" id="IPR055412">
    <property type="entry name" value="UVB_sens_C"/>
</dbReference>
<dbReference type="EMBL" id="MU151220">
    <property type="protein sequence ID" value="KAF9446994.1"/>
    <property type="molecule type" value="Genomic_DNA"/>
</dbReference>
<feature type="transmembrane region" description="Helical" evidence="6">
    <location>
        <begin position="246"/>
        <end position="270"/>
    </location>
</feature>
<keyword evidence="3 6" id="KW-0812">Transmembrane</keyword>
<feature type="domain" description="Root UVB sensitive protein C-terminal" evidence="8">
    <location>
        <begin position="374"/>
        <end position="451"/>
    </location>
</feature>
<reference evidence="9" key="1">
    <citation type="submission" date="2020-11" db="EMBL/GenBank/DDBJ databases">
        <authorList>
            <consortium name="DOE Joint Genome Institute"/>
            <person name="Ahrendt S."/>
            <person name="Riley R."/>
            <person name="Andreopoulos W."/>
            <person name="Labutti K."/>
            <person name="Pangilinan J."/>
            <person name="Ruiz-Duenas F.J."/>
            <person name="Barrasa J.M."/>
            <person name="Sanchez-Garcia M."/>
            <person name="Camarero S."/>
            <person name="Miyauchi S."/>
            <person name="Serrano A."/>
            <person name="Linde D."/>
            <person name="Babiker R."/>
            <person name="Drula E."/>
            <person name="Ayuso-Fernandez I."/>
            <person name="Pacheco R."/>
            <person name="Padilla G."/>
            <person name="Ferreira P."/>
            <person name="Barriuso J."/>
            <person name="Kellner H."/>
            <person name="Castanera R."/>
            <person name="Alfaro M."/>
            <person name="Ramirez L."/>
            <person name="Pisabarro A.G."/>
            <person name="Kuo A."/>
            <person name="Tritt A."/>
            <person name="Lipzen A."/>
            <person name="He G."/>
            <person name="Yan M."/>
            <person name="Ng V."/>
            <person name="Cullen D."/>
            <person name="Martin F."/>
            <person name="Rosso M.-N."/>
            <person name="Henrissat B."/>
            <person name="Hibbett D."/>
            <person name="Martinez A.T."/>
            <person name="Grigoriev I.V."/>
        </authorList>
    </citation>
    <scope>NUCLEOTIDE SEQUENCE</scope>
    <source>
        <strain evidence="9">MF-IS2</strain>
    </source>
</reference>
<name>A0A9P6C305_9AGAR</name>
<keyword evidence="4 6" id="KW-1133">Transmembrane helix</keyword>
<evidence type="ECO:0000256" key="5">
    <source>
        <dbReference type="ARBA" id="ARBA00023136"/>
    </source>
</evidence>
<evidence type="ECO:0000259" key="7">
    <source>
        <dbReference type="Pfam" id="PF04884"/>
    </source>
</evidence>
<feature type="domain" description="Protein root UVB sensitive/RUS" evidence="7">
    <location>
        <begin position="43"/>
        <end position="285"/>
    </location>
</feature>
<accession>A0A9P6C305</accession>
<dbReference type="PANTHER" id="PTHR12770:SF31">
    <property type="entry name" value="RUS FAMILY MEMBER 1"/>
    <property type="match status" value="1"/>
</dbReference>
<evidence type="ECO:0000256" key="4">
    <source>
        <dbReference type="ARBA" id="ARBA00022989"/>
    </source>
</evidence>
<gene>
    <name evidence="9" type="ORF">P691DRAFT_803182</name>
</gene>
<dbReference type="InterPro" id="IPR006968">
    <property type="entry name" value="RUS_fam"/>
</dbReference>
<evidence type="ECO:0000256" key="6">
    <source>
        <dbReference type="SAM" id="Phobius"/>
    </source>
</evidence>
<evidence type="ECO:0000313" key="9">
    <source>
        <dbReference type="EMBL" id="KAF9446994.1"/>
    </source>
</evidence>
<dbReference type="Pfam" id="PF24160">
    <property type="entry name" value="UVB_sens_C"/>
    <property type="match status" value="1"/>
</dbReference>
<evidence type="ECO:0000256" key="2">
    <source>
        <dbReference type="ARBA" id="ARBA00007558"/>
    </source>
</evidence>
<keyword evidence="10" id="KW-1185">Reference proteome</keyword>
<proteinExistence type="inferred from homology"/>
<sequence>MAPKLTLVLIEKTPSQKKRELYYTPEKELQIAEKRNYWQFRTRHQDIEEFLTKIFLPAGYPKTVTPDYLQYQVLNAAQAFCNSLASLLASRAVLEGMGVGDPSASSTYAMLLSVLQDAFGRITTIFGAYYLGTFLVPEAKLYRFLADVLNDLAVIIDTLSPIFSSFLFPGARVLGLCTSAALRALCGVVAGGSKAAITLHFATPSTGSGDVGDLNAKDSSKETVLALMGMLLGGLIVPYITSPWAIYPLLFILIFLHLTINYAAVHVLAIRNLNKQRATIAWLCYRSDKEKLLFPQTVAKHELLFDPPGTLRDPNTHRVIGECHIGSAPLDVMRGSALSMDFIEIFAADKYLVCFDPRTPLTERSTHDPKCRPSIHVCFRDNYSLDDQLKGWLHAVEICRLISLRKIPELSDPEATQAALIKSTYEDIKNFYDPFKKKLEKDGWNLAEHHLMSGNGPKACLSGVAETSQRKISP</sequence>
<dbReference type="AlphaFoldDB" id="A0A9P6C305"/>
<evidence type="ECO:0000256" key="1">
    <source>
        <dbReference type="ARBA" id="ARBA00004370"/>
    </source>
</evidence>
<organism evidence="9 10">
    <name type="scientific">Macrolepiota fuliginosa MF-IS2</name>
    <dbReference type="NCBI Taxonomy" id="1400762"/>
    <lineage>
        <taxon>Eukaryota</taxon>
        <taxon>Fungi</taxon>
        <taxon>Dikarya</taxon>
        <taxon>Basidiomycota</taxon>
        <taxon>Agaricomycotina</taxon>
        <taxon>Agaricomycetes</taxon>
        <taxon>Agaricomycetidae</taxon>
        <taxon>Agaricales</taxon>
        <taxon>Agaricineae</taxon>
        <taxon>Agaricaceae</taxon>
        <taxon>Macrolepiota</taxon>
    </lineage>
</organism>